<evidence type="ECO:0000313" key="2">
    <source>
        <dbReference type="EMBL" id="GCC45096.1"/>
    </source>
</evidence>
<dbReference type="InterPro" id="IPR036179">
    <property type="entry name" value="Ig-like_dom_sf"/>
</dbReference>
<sequence>MNIFLFLCLLAWLPNVFTERVEQTPRTVTKEAGESLTINCVLKDSSYALDSAVWYFTKKGASKESLSIDGRYSETVNKGSKSFS</sequence>
<protein>
    <recommendedName>
        <fullName evidence="4">Ig-like domain-containing protein</fullName>
    </recommendedName>
</protein>
<evidence type="ECO:0000256" key="1">
    <source>
        <dbReference type="SAM" id="SignalP"/>
    </source>
</evidence>
<reference evidence="2 3" key="1">
    <citation type="journal article" date="2018" name="Nat. Ecol. Evol.">
        <title>Shark genomes provide insights into elasmobranch evolution and the origin of vertebrates.</title>
        <authorList>
            <person name="Hara Y"/>
            <person name="Yamaguchi K"/>
            <person name="Onimaru K"/>
            <person name="Kadota M"/>
            <person name="Koyanagi M"/>
            <person name="Keeley SD"/>
            <person name="Tatsumi K"/>
            <person name="Tanaka K"/>
            <person name="Motone F"/>
            <person name="Kageyama Y"/>
            <person name="Nozu R"/>
            <person name="Adachi N"/>
            <person name="Nishimura O"/>
            <person name="Nakagawa R"/>
            <person name="Tanegashima C"/>
            <person name="Kiyatake I"/>
            <person name="Matsumoto R"/>
            <person name="Murakumo K"/>
            <person name="Nishida K"/>
            <person name="Terakita A"/>
            <person name="Kuratani S"/>
            <person name="Sato K"/>
            <person name="Hyodo S Kuraku.S."/>
        </authorList>
    </citation>
    <scope>NUCLEOTIDE SEQUENCE [LARGE SCALE GENOMIC DNA]</scope>
</reference>
<dbReference type="InterPro" id="IPR013783">
    <property type="entry name" value="Ig-like_fold"/>
</dbReference>
<comment type="caution">
    <text evidence="2">The sequence shown here is derived from an EMBL/GenBank/DDBJ whole genome shotgun (WGS) entry which is preliminary data.</text>
</comment>
<keyword evidence="1" id="KW-0732">Signal</keyword>
<gene>
    <name evidence="2" type="ORF">chiPu_0029469</name>
</gene>
<keyword evidence="3" id="KW-1185">Reference proteome</keyword>
<evidence type="ECO:0008006" key="4">
    <source>
        <dbReference type="Google" id="ProtNLM"/>
    </source>
</evidence>
<dbReference type="Proteomes" id="UP000287033">
    <property type="component" value="Unassembled WGS sequence"/>
</dbReference>
<dbReference type="AlphaFoldDB" id="A0A401TR34"/>
<feature type="signal peptide" evidence="1">
    <location>
        <begin position="1"/>
        <end position="18"/>
    </location>
</feature>
<dbReference type="EMBL" id="BEZZ01157637">
    <property type="protein sequence ID" value="GCC45096.1"/>
    <property type="molecule type" value="Genomic_DNA"/>
</dbReference>
<accession>A0A401TR34</accession>
<organism evidence="2 3">
    <name type="scientific">Chiloscyllium punctatum</name>
    <name type="common">Brownbanded bambooshark</name>
    <name type="synonym">Hemiscyllium punctatum</name>
    <dbReference type="NCBI Taxonomy" id="137246"/>
    <lineage>
        <taxon>Eukaryota</taxon>
        <taxon>Metazoa</taxon>
        <taxon>Chordata</taxon>
        <taxon>Craniata</taxon>
        <taxon>Vertebrata</taxon>
        <taxon>Chondrichthyes</taxon>
        <taxon>Elasmobranchii</taxon>
        <taxon>Galeomorphii</taxon>
        <taxon>Galeoidea</taxon>
        <taxon>Orectolobiformes</taxon>
        <taxon>Hemiscylliidae</taxon>
        <taxon>Chiloscyllium</taxon>
    </lineage>
</organism>
<evidence type="ECO:0000313" key="3">
    <source>
        <dbReference type="Proteomes" id="UP000287033"/>
    </source>
</evidence>
<dbReference type="Gene3D" id="2.60.40.10">
    <property type="entry name" value="Immunoglobulins"/>
    <property type="match status" value="1"/>
</dbReference>
<proteinExistence type="predicted"/>
<dbReference type="SUPFAM" id="SSF48726">
    <property type="entry name" value="Immunoglobulin"/>
    <property type="match status" value="1"/>
</dbReference>
<feature type="non-terminal residue" evidence="2">
    <location>
        <position position="84"/>
    </location>
</feature>
<name>A0A401TR34_CHIPU</name>
<feature type="chain" id="PRO_5019315273" description="Ig-like domain-containing protein" evidence="1">
    <location>
        <begin position="19"/>
        <end position="84"/>
    </location>
</feature>